<comment type="subcellular location">
    <subcellularLocation>
        <location evidence="1">Membrane</location>
        <topology evidence="1">Multi-pass membrane protein</topology>
    </subcellularLocation>
</comment>
<proteinExistence type="predicted"/>
<evidence type="ECO:0000256" key="2">
    <source>
        <dbReference type="ARBA" id="ARBA00022692"/>
    </source>
</evidence>
<sequence length="482" mass="49884">MSPIVPSAAHIGGGDTTFDLILAKFGASLLLTGASLIGLLAPFWFFRLVPSGVGASKQSHRDVHDCPSEDVVTVNIAGAPSQRQSPQSQDMRGGNTSVISVANCVSAGILLWTGLMHFFLESAASFSSPSLCPSHLGTNGVGLACLEYGVGRAVLCLICGILIPMIIEKVVWPWVTIVVVGTQPSHQRQEGGEGSIAALMVVHGQHSHNSGSSGHSHHHHQHHPSSSSPLMTGKAAIHSSSSNSSMGSSSGGTAAAPAPSGNHGLLPTTASSHQQRGRQHTKDLASAVLIAILMSVHSATEGIAIGVEPSIASMRGSVSPLVVHKAFDGWLVGVSVYRTCDAVLRGSGGLMEILRYMFIRSSQKYALWIWLAALPFFLMSVAMVVPVGHHQGSHQDGTAATATEEGHSHMGATFPVAIAQATSSGSFLYVAVCAILLEELSGDASSAGHSSPTMATVKKHVLLIASCIAGLVLGSILSGDHE</sequence>
<feature type="compositionally biased region" description="Low complexity" evidence="5">
    <location>
        <begin position="239"/>
        <end position="262"/>
    </location>
</feature>
<feature type="transmembrane region" description="Helical" evidence="6">
    <location>
        <begin position="98"/>
        <end position="120"/>
    </location>
</feature>
<protein>
    <submittedName>
        <fullName evidence="7">Zinc transporter, putative</fullName>
    </submittedName>
</protein>
<dbReference type="PANTHER" id="PTHR11040:SF140">
    <property type="entry name" value="ZRT (ZRT), IRT- (IRT-) LIKE PROTEIN TRANSPORTER"/>
    <property type="match status" value="1"/>
</dbReference>
<evidence type="ECO:0000313" key="7">
    <source>
        <dbReference type="EMBL" id="CUG00150.1"/>
    </source>
</evidence>
<evidence type="ECO:0000313" key="8">
    <source>
        <dbReference type="Proteomes" id="UP000051952"/>
    </source>
</evidence>
<keyword evidence="4 6" id="KW-0472">Membrane</keyword>
<dbReference type="OrthoDB" id="247639at2759"/>
<feature type="transmembrane region" description="Helical" evidence="6">
    <location>
        <begin position="417"/>
        <end position="440"/>
    </location>
</feature>
<dbReference type="AlphaFoldDB" id="A0A0S4IYB4"/>
<keyword evidence="3 6" id="KW-1133">Transmembrane helix</keyword>
<evidence type="ECO:0000256" key="5">
    <source>
        <dbReference type="SAM" id="MobiDB-lite"/>
    </source>
</evidence>
<dbReference type="Pfam" id="PF02535">
    <property type="entry name" value="Zip"/>
    <property type="match status" value="1"/>
</dbReference>
<organism evidence="7 8">
    <name type="scientific">Bodo saltans</name>
    <name type="common">Flagellated protozoan</name>
    <dbReference type="NCBI Taxonomy" id="75058"/>
    <lineage>
        <taxon>Eukaryota</taxon>
        <taxon>Discoba</taxon>
        <taxon>Euglenozoa</taxon>
        <taxon>Kinetoplastea</taxon>
        <taxon>Metakinetoplastina</taxon>
        <taxon>Eubodonida</taxon>
        <taxon>Bodonidae</taxon>
        <taxon>Bodo</taxon>
    </lineage>
</organism>
<dbReference type="GO" id="GO:0005385">
    <property type="term" value="F:zinc ion transmembrane transporter activity"/>
    <property type="evidence" value="ECO:0007669"/>
    <property type="project" value="TreeGrafter"/>
</dbReference>
<feature type="transmembrane region" description="Helical" evidence="6">
    <location>
        <begin position="25"/>
        <end position="46"/>
    </location>
</feature>
<evidence type="ECO:0000256" key="4">
    <source>
        <dbReference type="ARBA" id="ARBA00023136"/>
    </source>
</evidence>
<accession>A0A0S4IYB4</accession>
<evidence type="ECO:0000256" key="3">
    <source>
        <dbReference type="ARBA" id="ARBA00022989"/>
    </source>
</evidence>
<dbReference type="InterPro" id="IPR003689">
    <property type="entry name" value="ZIP"/>
</dbReference>
<reference evidence="8" key="1">
    <citation type="submission" date="2015-09" db="EMBL/GenBank/DDBJ databases">
        <authorList>
            <consortium name="Pathogen Informatics"/>
        </authorList>
    </citation>
    <scope>NUCLEOTIDE SEQUENCE [LARGE SCALE GENOMIC DNA]</scope>
    <source>
        <strain evidence="8">Lake Konstanz</strain>
    </source>
</reference>
<dbReference type="EMBL" id="CYKH01000484">
    <property type="protein sequence ID" value="CUG00150.1"/>
    <property type="molecule type" value="Genomic_DNA"/>
</dbReference>
<dbReference type="Proteomes" id="UP000051952">
    <property type="component" value="Unassembled WGS sequence"/>
</dbReference>
<feature type="region of interest" description="Disordered" evidence="5">
    <location>
        <begin position="206"/>
        <end position="279"/>
    </location>
</feature>
<feature type="transmembrane region" description="Helical" evidence="6">
    <location>
        <begin position="461"/>
        <end position="479"/>
    </location>
</feature>
<dbReference type="VEuPathDB" id="TriTrypDB:BSAL_69065"/>
<dbReference type="PANTHER" id="PTHR11040">
    <property type="entry name" value="ZINC/IRON TRANSPORTER"/>
    <property type="match status" value="1"/>
</dbReference>
<feature type="transmembrane region" description="Helical" evidence="6">
    <location>
        <begin position="140"/>
        <end position="163"/>
    </location>
</feature>
<evidence type="ECO:0000256" key="6">
    <source>
        <dbReference type="SAM" id="Phobius"/>
    </source>
</evidence>
<name>A0A0S4IYB4_BODSA</name>
<keyword evidence="8" id="KW-1185">Reference proteome</keyword>
<feature type="transmembrane region" description="Helical" evidence="6">
    <location>
        <begin position="365"/>
        <end position="385"/>
    </location>
</feature>
<keyword evidence="2 6" id="KW-0812">Transmembrane</keyword>
<dbReference type="GO" id="GO:0016020">
    <property type="term" value="C:membrane"/>
    <property type="evidence" value="ECO:0007669"/>
    <property type="project" value="UniProtKB-SubCell"/>
</dbReference>
<evidence type="ECO:0000256" key="1">
    <source>
        <dbReference type="ARBA" id="ARBA00004141"/>
    </source>
</evidence>
<gene>
    <name evidence="7" type="ORF">BSAL_69065</name>
</gene>